<name>A0A0F9HT57_9ZZZZ</name>
<proteinExistence type="predicted"/>
<dbReference type="EMBL" id="LAZR01014244">
    <property type="protein sequence ID" value="KKM18342.1"/>
    <property type="molecule type" value="Genomic_DNA"/>
</dbReference>
<sequence length="92" mass="10698">MGYNKNKGDFMKKLFIIMLCLFVLYSCGVTEEIEAASNKIKRVALSGSTDYFIDYDNEVICYRFWTNLYNYGGISCLSYDRMNERAARVGER</sequence>
<accession>A0A0F9HT57</accession>
<gene>
    <name evidence="1" type="ORF">LCGC14_1666710</name>
</gene>
<protein>
    <submittedName>
        <fullName evidence="1">Uncharacterized protein</fullName>
    </submittedName>
</protein>
<reference evidence="1" key="1">
    <citation type="journal article" date="2015" name="Nature">
        <title>Complex archaea that bridge the gap between prokaryotes and eukaryotes.</title>
        <authorList>
            <person name="Spang A."/>
            <person name="Saw J.H."/>
            <person name="Jorgensen S.L."/>
            <person name="Zaremba-Niedzwiedzka K."/>
            <person name="Martijn J."/>
            <person name="Lind A.E."/>
            <person name="van Eijk R."/>
            <person name="Schleper C."/>
            <person name="Guy L."/>
            <person name="Ettema T.J."/>
        </authorList>
    </citation>
    <scope>NUCLEOTIDE SEQUENCE</scope>
</reference>
<evidence type="ECO:0000313" key="1">
    <source>
        <dbReference type="EMBL" id="KKM18342.1"/>
    </source>
</evidence>
<organism evidence="1">
    <name type="scientific">marine sediment metagenome</name>
    <dbReference type="NCBI Taxonomy" id="412755"/>
    <lineage>
        <taxon>unclassified sequences</taxon>
        <taxon>metagenomes</taxon>
        <taxon>ecological metagenomes</taxon>
    </lineage>
</organism>
<comment type="caution">
    <text evidence="1">The sequence shown here is derived from an EMBL/GenBank/DDBJ whole genome shotgun (WGS) entry which is preliminary data.</text>
</comment>
<dbReference type="PROSITE" id="PS51257">
    <property type="entry name" value="PROKAR_LIPOPROTEIN"/>
    <property type="match status" value="1"/>
</dbReference>
<dbReference type="AlphaFoldDB" id="A0A0F9HT57"/>